<dbReference type="InterPro" id="IPR002048">
    <property type="entry name" value="EF_hand_dom"/>
</dbReference>
<dbReference type="eggNOG" id="KOG4223">
    <property type="taxonomic scope" value="Eukaryota"/>
</dbReference>
<feature type="domain" description="EF-hand" evidence="13">
    <location>
        <begin position="136"/>
        <end position="171"/>
    </location>
</feature>
<name>T1JLL4_STRMM</name>
<evidence type="ECO:0000256" key="12">
    <source>
        <dbReference type="SAM" id="SignalP"/>
    </source>
</evidence>
<dbReference type="PROSITE" id="PS50222">
    <property type="entry name" value="EF_HAND_2"/>
    <property type="match status" value="2"/>
</dbReference>
<keyword evidence="7" id="KW-0325">Glycoprotein</keyword>
<dbReference type="Pfam" id="PF13499">
    <property type="entry name" value="EF-hand_7"/>
    <property type="match status" value="1"/>
</dbReference>
<dbReference type="FunFam" id="1.10.238.10:FF:000104">
    <property type="entry name" value="calumenin isoform X1"/>
    <property type="match status" value="1"/>
</dbReference>
<reference evidence="14" key="2">
    <citation type="submission" date="2015-02" db="UniProtKB">
        <authorList>
            <consortium name="EnsemblMetazoa"/>
        </authorList>
    </citation>
    <scope>IDENTIFICATION</scope>
</reference>
<dbReference type="PANTHER" id="PTHR10827">
    <property type="entry name" value="RETICULOCALBIN"/>
    <property type="match status" value="1"/>
</dbReference>
<dbReference type="GO" id="GO:0005509">
    <property type="term" value="F:calcium ion binding"/>
    <property type="evidence" value="ECO:0007669"/>
    <property type="project" value="InterPro"/>
</dbReference>
<evidence type="ECO:0000313" key="15">
    <source>
        <dbReference type="Proteomes" id="UP000014500"/>
    </source>
</evidence>
<dbReference type="InterPro" id="IPR018247">
    <property type="entry name" value="EF_Hand_1_Ca_BS"/>
</dbReference>
<comment type="subcellular location">
    <subcellularLocation>
        <location evidence="1">Endoplasmic reticulum lumen</location>
    </subcellularLocation>
</comment>
<keyword evidence="2" id="KW-0479">Metal-binding</keyword>
<comment type="function">
    <text evidence="9">Probable molecular chaperone assisting protein biosynthesis and transport in the endoplasmic reticulum. Required for the proper biosynthesis and transport of pulmonary surfactant-associated protein A/SP-A, pulmonary surfactant-associated protein D/SP-D and the lipid transporter ABCA3. By regulating both the proper expression and the degradation through the endoplasmic reticulum-associated protein degradation pathway of these proteins plays a crucial role in pulmonary surfactant homeostasis. Has an anti-fibrotic activity by negatively regulating the secretion of type I and type III collagens. This calcium-binding protein also transiently associates with immature PCSK6 and regulates its secretion.</text>
</comment>
<dbReference type="OMA" id="PLSNKEH"/>
<feature type="domain" description="EF-hand" evidence="13">
    <location>
        <begin position="76"/>
        <end position="111"/>
    </location>
</feature>
<dbReference type="CDD" id="cd16226">
    <property type="entry name" value="EFh_CREC_Calumenin_like"/>
    <property type="match status" value="1"/>
</dbReference>
<keyword evidence="4" id="KW-0677">Repeat</keyword>
<evidence type="ECO:0000256" key="11">
    <source>
        <dbReference type="ARBA" id="ARBA00072696"/>
    </source>
</evidence>
<dbReference type="FunFam" id="1.10.238.10:FF:000090">
    <property type="entry name" value="calumenin isoform X2"/>
    <property type="match status" value="1"/>
</dbReference>
<keyword evidence="8" id="KW-0143">Chaperone</keyword>
<dbReference type="GO" id="GO:0005788">
    <property type="term" value="C:endoplasmic reticulum lumen"/>
    <property type="evidence" value="ECO:0007669"/>
    <property type="project" value="UniProtKB-SubCell"/>
</dbReference>
<dbReference type="STRING" id="126957.T1JLL4"/>
<accession>T1JLL4</accession>
<dbReference type="SUPFAM" id="SSF47473">
    <property type="entry name" value="EF-hand"/>
    <property type="match status" value="1"/>
</dbReference>
<dbReference type="PANTHER" id="PTHR10827:SF52">
    <property type="entry name" value="IP16409P"/>
    <property type="match status" value="1"/>
</dbReference>
<evidence type="ECO:0000313" key="14">
    <source>
        <dbReference type="EnsemblMetazoa" id="SMAR014744-PA"/>
    </source>
</evidence>
<evidence type="ECO:0000256" key="5">
    <source>
        <dbReference type="ARBA" id="ARBA00022824"/>
    </source>
</evidence>
<evidence type="ECO:0000256" key="1">
    <source>
        <dbReference type="ARBA" id="ARBA00004319"/>
    </source>
</evidence>
<keyword evidence="3 12" id="KW-0732">Signal</keyword>
<proteinExistence type="predicted"/>
<sequence length="307" mass="35979">MERKFFSLLMLVGLLLFMAVGLAIPKPDDQSNRIVDKPLSTEKHYGMEEEHNADYDHEAFLGEQEAKTFDQLSPEESKERLAKIADKIDKNEDGEITLDELKEWIKYTQMRYIREDVDHIDESNLNQDDGSYSYKDMLRRDNRRWSLADKDTDGALTKDEFLDFLHPEEADHMRDVVIIVSLVNTMETMEDIDKDKDEKISLDEYIGDMYRGNPGEEEPDWVKNEREQFGQYRDKNGDGWMDKDEVKLWIVPPDYDHAEAEAKHLIFESDSNQDKKLTKQEILDKYDLFVGSQATDFGEALGRHDEF</sequence>
<keyword evidence="5" id="KW-0256">Endoplasmic reticulum</keyword>
<evidence type="ECO:0000256" key="2">
    <source>
        <dbReference type="ARBA" id="ARBA00022723"/>
    </source>
</evidence>
<evidence type="ECO:0000256" key="4">
    <source>
        <dbReference type="ARBA" id="ARBA00022737"/>
    </source>
</evidence>
<dbReference type="AlphaFoldDB" id="T1JLL4"/>
<dbReference type="EMBL" id="JH432114">
    <property type="status" value="NOT_ANNOTATED_CDS"/>
    <property type="molecule type" value="Genomic_DNA"/>
</dbReference>
<dbReference type="GO" id="GO:0015031">
    <property type="term" value="P:protein transport"/>
    <property type="evidence" value="ECO:0007669"/>
    <property type="project" value="UniProtKB-ARBA"/>
</dbReference>
<dbReference type="EnsemblMetazoa" id="SMAR014744-RA">
    <property type="protein sequence ID" value="SMAR014744-PA"/>
    <property type="gene ID" value="SMAR014744"/>
</dbReference>
<dbReference type="PROSITE" id="PS00018">
    <property type="entry name" value="EF_HAND_1"/>
    <property type="match status" value="4"/>
</dbReference>
<dbReference type="PhylomeDB" id="T1JLL4"/>
<dbReference type="Gene3D" id="1.10.238.10">
    <property type="entry name" value="EF-hand"/>
    <property type="match status" value="3"/>
</dbReference>
<dbReference type="HOGENOM" id="CLU_044718_0_1_1"/>
<evidence type="ECO:0000256" key="6">
    <source>
        <dbReference type="ARBA" id="ARBA00022837"/>
    </source>
</evidence>
<reference evidence="15" key="1">
    <citation type="submission" date="2011-05" db="EMBL/GenBank/DDBJ databases">
        <authorList>
            <person name="Richards S.R."/>
            <person name="Qu J."/>
            <person name="Jiang H."/>
            <person name="Jhangiani S.N."/>
            <person name="Agravi P."/>
            <person name="Goodspeed R."/>
            <person name="Gross S."/>
            <person name="Mandapat C."/>
            <person name="Jackson L."/>
            <person name="Mathew T."/>
            <person name="Pu L."/>
            <person name="Thornton R."/>
            <person name="Saada N."/>
            <person name="Wilczek-Boney K.B."/>
            <person name="Lee S."/>
            <person name="Kovar C."/>
            <person name="Wu Y."/>
            <person name="Scherer S.E."/>
            <person name="Worley K.C."/>
            <person name="Muzny D.M."/>
            <person name="Gibbs R."/>
        </authorList>
    </citation>
    <scope>NUCLEOTIDE SEQUENCE</scope>
    <source>
        <strain evidence="15">Brora</strain>
    </source>
</reference>
<evidence type="ECO:0000259" key="13">
    <source>
        <dbReference type="PROSITE" id="PS50222"/>
    </source>
</evidence>
<feature type="chain" id="PRO_5004580441" description="Reticulocalbin-3" evidence="12">
    <location>
        <begin position="24"/>
        <end position="307"/>
    </location>
</feature>
<evidence type="ECO:0000256" key="10">
    <source>
        <dbReference type="ARBA" id="ARBA00063143"/>
    </source>
</evidence>
<dbReference type="Proteomes" id="UP000014500">
    <property type="component" value="Unassembled WGS sequence"/>
</dbReference>
<evidence type="ECO:0000256" key="7">
    <source>
        <dbReference type="ARBA" id="ARBA00023180"/>
    </source>
</evidence>
<dbReference type="InterPro" id="IPR011992">
    <property type="entry name" value="EF-hand-dom_pair"/>
</dbReference>
<keyword evidence="15" id="KW-1185">Reference proteome</keyword>
<dbReference type="SMART" id="SM00054">
    <property type="entry name" value="EFh"/>
    <property type="match status" value="4"/>
</dbReference>
<evidence type="ECO:0000256" key="9">
    <source>
        <dbReference type="ARBA" id="ARBA00056975"/>
    </source>
</evidence>
<feature type="signal peptide" evidence="12">
    <location>
        <begin position="1"/>
        <end position="23"/>
    </location>
</feature>
<organism evidence="14 15">
    <name type="scientific">Strigamia maritima</name>
    <name type="common">European centipede</name>
    <name type="synonym">Geophilus maritimus</name>
    <dbReference type="NCBI Taxonomy" id="126957"/>
    <lineage>
        <taxon>Eukaryota</taxon>
        <taxon>Metazoa</taxon>
        <taxon>Ecdysozoa</taxon>
        <taxon>Arthropoda</taxon>
        <taxon>Myriapoda</taxon>
        <taxon>Chilopoda</taxon>
        <taxon>Pleurostigmophora</taxon>
        <taxon>Geophilomorpha</taxon>
        <taxon>Linotaeniidae</taxon>
        <taxon>Strigamia</taxon>
    </lineage>
</organism>
<keyword evidence="6" id="KW-0106">Calcium</keyword>
<evidence type="ECO:0000256" key="3">
    <source>
        <dbReference type="ARBA" id="ARBA00022729"/>
    </source>
</evidence>
<protein>
    <recommendedName>
        <fullName evidence="11">Reticulocalbin-3</fullName>
    </recommendedName>
</protein>
<evidence type="ECO:0000256" key="8">
    <source>
        <dbReference type="ARBA" id="ARBA00023186"/>
    </source>
</evidence>
<comment type="subunit">
    <text evidence="10">Interacts with PCSK6 (immature form including the propeptide); probably involved in the maturation and the secretion of PCSK6.</text>
</comment>